<dbReference type="InterPro" id="IPR024654">
    <property type="entry name" value="Calcineurin-like_PHP_lpxH"/>
</dbReference>
<accession>A0AAJ2NNX9</accession>
<dbReference type="RefSeq" id="WP_012959954.1">
    <property type="nucleotide sequence ID" value="NZ_CP144224.1"/>
</dbReference>
<reference evidence="4" key="1">
    <citation type="submission" date="2023-10" db="EMBL/GenBank/DDBJ databases">
        <title>Screening of Alkalihalophilus pseudofirmusBZ-TG-HK211 and Its Alleviation of Salt Stress on Rapeseed Growth.</title>
        <authorList>
            <person name="Zhao B."/>
            <person name="Guo T."/>
        </authorList>
    </citation>
    <scope>NUCLEOTIDE SEQUENCE</scope>
    <source>
        <strain evidence="4">BZ-TG-HK211</strain>
    </source>
</reference>
<dbReference type="Gene3D" id="3.60.21.10">
    <property type="match status" value="1"/>
</dbReference>
<sequence length="170" mass="19292">MKLLIMSDSHGWADEVVQVVDRHKHEVDELIHCGDSELQVDSKELSGVKTVKGNCDFGADFPEEIKETYGSLTLYVTHGHHYNVKMTYVPLSYRAEEVGANLVCFGHSHVADCFMEQGVLFINPGSMRLPRKPKEQTYVICDITDTEVEVSFYERVSGEKLTDLSRTYSR</sequence>
<dbReference type="EMBL" id="JAWJAY010000002">
    <property type="protein sequence ID" value="MDV2885846.1"/>
    <property type="molecule type" value="Genomic_DNA"/>
</dbReference>
<evidence type="ECO:0000313" key="5">
    <source>
        <dbReference type="Proteomes" id="UP001285636"/>
    </source>
</evidence>
<evidence type="ECO:0000256" key="1">
    <source>
        <dbReference type="ARBA" id="ARBA00008950"/>
    </source>
</evidence>
<dbReference type="SUPFAM" id="SSF56300">
    <property type="entry name" value="Metallo-dependent phosphatases"/>
    <property type="match status" value="1"/>
</dbReference>
<comment type="similarity">
    <text evidence="1 2">Belongs to the metallophosphoesterase superfamily. YfcE family.</text>
</comment>
<dbReference type="GO" id="GO:0046872">
    <property type="term" value="F:metal ion binding"/>
    <property type="evidence" value="ECO:0007669"/>
    <property type="project" value="UniProtKB-KW"/>
</dbReference>
<dbReference type="Pfam" id="PF12850">
    <property type="entry name" value="Metallophos_2"/>
    <property type="match status" value="1"/>
</dbReference>
<dbReference type="InterPro" id="IPR029052">
    <property type="entry name" value="Metallo-depent_PP-like"/>
</dbReference>
<dbReference type="InterPro" id="IPR000979">
    <property type="entry name" value="Phosphodiesterase_MJ0936/Vps29"/>
</dbReference>
<dbReference type="NCBIfam" id="TIGR00040">
    <property type="entry name" value="yfcE"/>
    <property type="match status" value="1"/>
</dbReference>
<protein>
    <recommendedName>
        <fullName evidence="2">Phosphoesterase</fullName>
        <ecNumber evidence="2">3.1.4.-</ecNumber>
    </recommendedName>
</protein>
<dbReference type="PANTHER" id="PTHR11124">
    <property type="entry name" value="VACUOLAR SORTING PROTEIN VPS29"/>
    <property type="match status" value="1"/>
</dbReference>
<evidence type="ECO:0000259" key="3">
    <source>
        <dbReference type="Pfam" id="PF12850"/>
    </source>
</evidence>
<dbReference type="AlphaFoldDB" id="A0AAJ2NNX9"/>
<name>A0AAJ2NNX9_ALKPS</name>
<feature type="domain" description="Calcineurin-like phosphoesterase" evidence="3">
    <location>
        <begin position="1"/>
        <end position="145"/>
    </location>
</feature>
<organism evidence="4 5">
    <name type="scientific">Alkalihalophilus pseudofirmus</name>
    <name type="common">Bacillus pseudofirmus</name>
    <dbReference type="NCBI Taxonomy" id="79885"/>
    <lineage>
        <taxon>Bacteria</taxon>
        <taxon>Bacillati</taxon>
        <taxon>Bacillota</taxon>
        <taxon>Bacilli</taxon>
        <taxon>Bacillales</taxon>
        <taxon>Bacillaceae</taxon>
        <taxon>Alkalihalophilus</taxon>
    </lineage>
</organism>
<comment type="cofactor">
    <cofactor evidence="2">
        <name>a divalent metal cation</name>
        <dbReference type="ChEBI" id="CHEBI:60240"/>
    </cofactor>
</comment>
<dbReference type="GO" id="GO:0016787">
    <property type="term" value="F:hydrolase activity"/>
    <property type="evidence" value="ECO:0007669"/>
    <property type="project" value="UniProtKB-UniRule"/>
</dbReference>
<dbReference type="Proteomes" id="UP001285636">
    <property type="component" value="Unassembled WGS sequence"/>
</dbReference>
<dbReference type="EC" id="3.1.4.-" evidence="2"/>
<comment type="caution">
    <text evidence="4">The sequence shown here is derived from an EMBL/GenBank/DDBJ whole genome shotgun (WGS) entry which is preliminary data.</text>
</comment>
<proteinExistence type="inferred from homology"/>
<gene>
    <name evidence="4" type="ORF">RYX45_11715</name>
</gene>
<keyword evidence="2" id="KW-0479">Metal-binding</keyword>
<evidence type="ECO:0000313" key="4">
    <source>
        <dbReference type="EMBL" id="MDV2885846.1"/>
    </source>
</evidence>
<evidence type="ECO:0000256" key="2">
    <source>
        <dbReference type="RuleBase" id="RU362039"/>
    </source>
</evidence>